<dbReference type="AlphaFoldDB" id="A0A8H6FNN3"/>
<protein>
    <submittedName>
        <fullName evidence="2">Uncharacterized protein</fullName>
    </submittedName>
</protein>
<accession>A0A8H6FNN3</accession>
<dbReference type="RefSeq" id="XP_037161294.1">
    <property type="nucleotide sequence ID" value="XM_037311832.1"/>
</dbReference>
<evidence type="ECO:0000256" key="1">
    <source>
        <dbReference type="SAM" id="Phobius"/>
    </source>
</evidence>
<sequence>MRITAIPIFFLPFLAFVLILASNHIPKAGLLPRSLDAILVEPREPAPSPTPTPHVKHLDLRQVAVGVGGAGNVAAPAQPAAVAPAAAGAEVDPTDSPTVAAGGAASATPVKSGAIGLGTLTGVVGVVNPKDAKNDAVGNTMGVEVLRILGFWVIGLVVGGGWMGIGIAG</sequence>
<feature type="transmembrane region" description="Helical" evidence="1">
    <location>
        <begin position="149"/>
        <end position="168"/>
    </location>
</feature>
<dbReference type="GeneID" id="59291593"/>
<gene>
    <name evidence="2" type="ORF">HO173_009945</name>
</gene>
<name>A0A8H6FNN3_9LECA</name>
<dbReference type="OrthoDB" id="10529106at2759"/>
<dbReference type="Proteomes" id="UP000578531">
    <property type="component" value="Unassembled WGS sequence"/>
</dbReference>
<comment type="caution">
    <text evidence="2">The sequence shown here is derived from an EMBL/GenBank/DDBJ whole genome shotgun (WGS) entry which is preliminary data.</text>
</comment>
<keyword evidence="1" id="KW-0472">Membrane</keyword>
<organism evidence="2 3">
    <name type="scientific">Letharia columbiana</name>
    <dbReference type="NCBI Taxonomy" id="112416"/>
    <lineage>
        <taxon>Eukaryota</taxon>
        <taxon>Fungi</taxon>
        <taxon>Dikarya</taxon>
        <taxon>Ascomycota</taxon>
        <taxon>Pezizomycotina</taxon>
        <taxon>Lecanoromycetes</taxon>
        <taxon>OSLEUM clade</taxon>
        <taxon>Lecanoromycetidae</taxon>
        <taxon>Lecanorales</taxon>
        <taxon>Lecanorineae</taxon>
        <taxon>Parmeliaceae</taxon>
        <taxon>Letharia</taxon>
    </lineage>
</organism>
<evidence type="ECO:0000313" key="3">
    <source>
        <dbReference type="Proteomes" id="UP000578531"/>
    </source>
</evidence>
<dbReference type="EMBL" id="JACCJC010000053">
    <property type="protein sequence ID" value="KAF6231862.1"/>
    <property type="molecule type" value="Genomic_DNA"/>
</dbReference>
<evidence type="ECO:0000313" key="2">
    <source>
        <dbReference type="EMBL" id="KAF6231862.1"/>
    </source>
</evidence>
<reference evidence="2 3" key="1">
    <citation type="journal article" date="2020" name="Genomics">
        <title>Complete, high-quality genomes from long-read metagenomic sequencing of two wolf lichen thalli reveals enigmatic genome architecture.</title>
        <authorList>
            <person name="McKenzie S.K."/>
            <person name="Walston R.F."/>
            <person name="Allen J.L."/>
        </authorList>
    </citation>
    <scope>NUCLEOTIDE SEQUENCE [LARGE SCALE GENOMIC DNA]</scope>
    <source>
        <strain evidence="2">WasteWater2</strain>
    </source>
</reference>
<keyword evidence="3" id="KW-1185">Reference proteome</keyword>
<keyword evidence="1" id="KW-0812">Transmembrane</keyword>
<feature type="transmembrane region" description="Helical" evidence="1">
    <location>
        <begin position="6"/>
        <end position="25"/>
    </location>
</feature>
<proteinExistence type="predicted"/>
<keyword evidence="1" id="KW-1133">Transmembrane helix</keyword>